<dbReference type="RefSeq" id="XP_068358117.1">
    <property type="nucleotide sequence ID" value="XM_068505540.1"/>
</dbReference>
<gene>
    <name evidence="3" type="ORF">TRFO_27429</name>
</gene>
<name>A0A1J4K682_9EUKA</name>
<dbReference type="VEuPathDB" id="TrichDB:TRFO_27429"/>
<proteinExistence type="predicted"/>
<evidence type="ECO:0000256" key="1">
    <source>
        <dbReference type="SAM" id="Coils"/>
    </source>
</evidence>
<feature type="coiled-coil region" evidence="1">
    <location>
        <begin position="714"/>
        <end position="748"/>
    </location>
</feature>
<dbReference type="OrthoDB" id="6108017at2759"/>
<accession>A0A1J4K682</accession>
<dbReference type="EMBL" id="MLAK01000774">
    <property type="protein sequence ID" value="OHT04981.1"/>
    <property type="molecule type" value="Genomic_DNA"/>
</dbReference>
<evidence type="ECO:0000313" key="4">
    <source>
        <dbReference type="Proteomes" id="UP000179807"/>
    </source>
</evidence>
<feature type="compositionally biased region" description="Low complexity" evidence="2">
    <location>
        <begin position="316"/>
        <end position="335"/>
    </location>
</feature>
<dbReference type="Proteomes" id="UP000179807">
    <property type="component" value="Unassembled WGS sequence"/>
</dbReference>
<keyword evidence="1" id="KW-0175">Coiled coil</keyword>
<comment type="caution">
    <text evidence="3">The sequence shown here is derived from an EMBL/GenBank/DDBJ whole genome shotgun (WGS) entry which is preliminary data.</text>
</comment>
<evidence type="ECO:0000313" key="3">
    <source>
        <dbReference type="EMBL" id="OHT04981.1"/>
    </source>
</evidence>
<dbReference type="GeneID" id="94840244"/>
<dbReference type="PANTHER" id="PTHR43941">
    <property type="entry name" value="STRUCTURAL MAINTENANCE OF CHROMOSOMES PROTEIN 2"/>
    <property type="match status" value="1"/>
</dbReference>
<sequence>MIFDSISESETNIHNNDGKNEDSEMQLIAESRGIHLQQINESLQKENSKLRAQFEEAVRVNSQIDDLHKKIQSLTNEIFDLKSQKEDLSQRLEIALHANDELTIKFEDQKESLHEQRKSDLLSLQTEIQRTQRKLKNEEDKNHKMVEKYDKEIDKLTVENKTNQNYLQRIISGAEHYFEQSFHNTEDLIKYLNQPPLRVQETQDNFHISSSITVKNKQIAEIEKQKKRVLQKLDKAHAKNKELAHEIISLEKEHSSQIYIYTDKIEELNMLLQQQKEEHSLIDEGNKHKIDVLNSKIAALSSEIQQNKLSQITSASISSKSSSSAKNSVSDDSSQLPIGQLPRITQLEEELEDLTVKHNEITEKLNIMTEKYEDTILKLKENEEENDKLKKGYDKVFNDLNALKLVHQNSITENQMLRTALRSKDDPKVIETKKEKIKKLQNHIRDLERQLQEKENFITEQTIDFEEKIHNFDNDKLSLKADNERLKTEINSLNEKIKKLNDEVGSSKLTSQFYKEQNSNNFSNNYFPQGGQMNSSPYFIPQNGNNPFYDSYNNNENLQQNNIGNYETKMITSKRCKCKLEEAIQKAEQATKEKEEIDKKFTTILSSLTSMLSLTAKQAESPEECVSELQNFVKSHEALKHEHEAFNNALIQLATEFDISKTNLNNDFSIIICELREKLKKQKCMIQKRKKQISQLKKATNLLKDQSFQLEKDSKEQQSELVELKSSMKEIESKNSKMKRLIHSQKQQLQNYYKIHEEQESSTAKHVDKLVNARKEVEYSFREQINDLNMKIANLRKQTDDCHSEIELYKETIRNQKATIVELQLKLGNRQKEGEENEYNWKSSSDKEKTRQEKVITELQQNLENARNDLEKISKQLTAANKKLKQAKNYCLQAKLEKEKLQQEIESQRERLEREKQITETESKASVLKAESDYTAKLDEQKGKWEKDKRRYFSFVADQFRQFFNPQDSIDEKSFRDVVSRARDELIRLNAIDSSVRRLVGADNRQKTEDAVAQIVMNS</sequence>
<dbReference type="AlphaFoldDB" id="A0A1J4K682"/>
<feature type="coiled-coil region" evidence="1">
    <location>
        <begin position="573"/>
        <end position="600"/>
    </location>
</feature>
<keyword evidence="4" id="KW-1185">Reference proteome</keyword>
<protein>
    <submittedName>
        <fullName evidence="3">Uncharacterized protein</fullName>
    </submittedName>
</protein>
<feature type="coiled-coil region" evidence="1">
    <location>
        <begin position="212"/>
        <end position="253"/>
    </location>
</feature>
<feature type="compositionally biased region" description="Polar residues" evidence="2">
    <location>
        <begin position="1"/>
        <end position="15"/>
    </location>
</feature>
<feature type="coiled-coil region" evidence="1">
    <location>
        <begin position="806"/>
        <end position="922"/>
    </location>
</feature>
<dbReference type="PANTHER" id="PTHR43941:SF1">
    <property type="entry name" value="STRUCTURAL MAINTENANCE OF CHROMOSOMES PROTEIN 2"/>
    <property type="match status" value="1"/>
</dbReference>
<organism evidence="3 4">
    <name type="scientific">Tritrichomonas foetus</name>
    <dbReference type="NCBI Taxonomy" id="1144522"/>
    <lineage>
        <taxon>Eukaryota</taxon>
        <taxon>Metamonada</taxon>
        <taxon>Parabasalia</taxon>
        <taxon>Tritrichomonadida</taxon>
        <taxon>Tritrichomonadidae</taxon>
        <taxon>Tritrichomonas</taxon>
    </lineage>
</organism>
<feature type="coiled-coil region" evidence="1">
    <location>
        <begin position="430"/>
        <end position="510"/>
    </location>
</feature>
<feature type="region of interest" description="Disordered" evidence="2">
    <location>
        <begin position="316"/>
        <end position="340"/>
    </location>
</feature>
<evidence type="ECO:0000256" key="2">
    <source>
        <dbReference type="SAM" id="MobiDB-lite"/>
    </source>
</evidence>
<feature type="coiled-coil region" evidence="1">
    <location>
        <begin position="344"/>
        <end position="399"/>
    </location>
</feature>
<feature type="coiled-coil region" evidence="1">
    <location>
        <begin position="36"/>
        <end position="155"/>
    </location>
</feature>
<feature type="region of interest" description="Disordered" evidence="2">
    <location>
        <begin position="1"/>
        <end position="21"/>
    </location>
</feature>
<reference evidence="3" key="1">
    <citation type="submission" date="2016-10" db="EMBL/GenBank/DDBJ databases">
        <authorList>
            <person name="Benchimol M."/>
            <person name="Almeida L.G."/>
            <person name="Vasconcelos A.T."/>
            <person name="Perreira-Neves A."/>
            <person name="Rosa I.A."/>
            <person name="Tasca T."/>
            <person name="Bogo M.R."/>
            <person name="de Souza W."/>
        </authorList>
    </citation>
    <scope>NUCLEOTIDE SEQUENCE [LARGE SCALE GENOMIC DNA]</scope>
    <source>
        <strain evidence="3">K</strain>
    </source>
</reference>